<proteinExistence type="predicted"/>
<dbReference type="STRING" id="545696.HOLDEFILI_00088"/>
<name>B9Y2R3_9FIRM</name>
<dbReference type="SUPFAM" id="SSF56425">
    <property type="entry name" value="Succinate dehydrogenase/fumarate reductase flavoprotein, catalytic domain"/>
    <property type="match status" value="1"/>
</dbReference>
<gene>
    <name evidence="6" type="ORF">HOLDEFILI_00088</name>
</gene>
<dbReference type="AlphaFoldDB" id="B9Y2R3"/>
<evidence type="ECO:0000256" key="2">
    <source>
        <dbReference type="ARBA" id="ARBA00022630"/>
    </source>
</evidence>
<organism evidence="6 7">
    <name type="scientific">Holdemania filiformis DSM 12042</name>
    <dbReference type="NCBI Taxonomy" id="545696"/>
    <lineage>
        <taxon>Bacteria</taxon>
        <taxon>Bacillati</taxon>
        <taxon>Bacillota</taxon>
        <taxon>Erysipelotrichia</taxon>
        <taxon>Erysipelotrichales</taxon>
        <taxon>Erysipelotrichaceae</taxon>
        <taxon>Holdemania</taxon>
    </lineage>
</organism>
<dbReference type="InterPro" id="IPR027477">
    <property type="entry name" value="Succ_DH/fumarate_Rdtase_cat_sf"/>
</dbReference>
<dbReference type="EMBL" id="ACCF01000004">
    <property type="protein sequence ID" value="EEF69755.1"/>
    <property type="molecule type" value="Genomic_DNA"/>
</dbReference>
<accession>B9Y2R3</accession>
<dbReference type="eggNOG" id="COG1053">
    <property type="taxonomic scope" value="Bacteria"/>
</dbReference>
<evidence type="ECO:0000256" key="3">
    <source>
        <dbReference type="ARBA" id="ARBA00022827"/>
    </source>
</evidence>
<dbReference type="RefSeq" id="WP_006057305.1">
    <property type="nucleotide sequence ID" value="NZ_GG657551.1"/>
</dbReference>
<protein>
    <submittedName>
        <fullName evidence="6">Tat pathway signal sequence domain protein</fullName>
    </submittedName>
</protein>
<sequence>MEKNKTKGITRRDFIKGAAAGAAGLVGANLLSGCQNTASVPASAKIFNEPEKWDYECDVVVIGSGTASYAAIRAANEGLETICVEASAFGGGATGFSGGGGWFPMNKWSVEAGDTKEKMMSYLRNCCREIPITDAQLEAYIDNSQPTIDYYDEIFARCSEPVHSQVSGLFGDYQAEWEGSVTNASHSVSYGGVTKWKNAYLEAIELCGGKLLTSTKATKYVWRYDANDVPEVLGILCEQEGRPIAIKARKAVVCGAGGFDWNDEMKNSFLAVETPYACSLSSNDGTMLKATMELAPKLMNMSECFGQWTYKAKAEEQKAMNSPANIVFGHYFPRQIVVNQKGRRFCDESASYDALWLPFAAFDTFAPYGKTNLPAFEIFDQKFVDEIKGFSVDYFIGDLVDGVPSYAIKADSLEELAQKAGIDPEGLKAEVARWNQYCAEGKDPDFHRGEQYIDQMFNRMRDMSLLMEPNLGPIDAAPYYALEIAPNMLGTVGGPAMNEASQCLHISERPIGRLYGCGNFTGFGGPGRGYAGAGGTIGPALVMAYIAAGHILQNQKDWE</sequence>
<dbReference type="HOGENOM" id="CLU_011398_4_2_9"/>
<dbReference type="Gene3D" id="3.90.700.10">
    <property type="entry name" value="Succinate dehydrogenase/fumarate reductase flavoprotein, catalytic domain"/>
    <property type="match status" value="1"/>
</dbReference>
<dbReference type="Pfam" id="PF00890">
    <property type="entry name" value="FAD_binding_2"/>
    <property type="match status" value="1"/>
</dbReference>
<keyword evidence="3" id="KW-0274">FAD</keyword>
<dbReference type="PROSITE" id="PS51318">
    <property type="entry name" value="TAT"/>
    <property type="match status" value="1"/>
</dbReference>
<dbReference type="InterPro" id="IPR050315">
    <property type="entry name" value="FAD-oxidoreductase_2"/>
</dbReference>
<evidence type="ECO:0000313" key="6">
    <source>
        <dbReference type="EMBL" id="EEF69755.1"/>
    </source>
</evidence>
<dbReference type="InterPro" id="IPR003953">
    <property type="entry name" value="FAD-dep_OxRdtase_2_FAD-bd"/>
</dbReference>
<dbReference type="InterPro" id="IPR019546">
    <property type="entry name" value="TAT_signal_bac_arc"/>
</dbReference>
<dbReference type="Proteomes" id="UP000005950">
    <property type="component" value="Unassembled WGS sequence"/>
</dbReference>
<evidence type="ECO:0000256" key="1">
    <source>
        <dbReference type="ARBA" id="ARBA00001974"/>
    </source>
</evidence>
<dbReference type="PANTHER" id="PTHR43400">
    <property type="entry name" value="FUMARATE REDUCTASE"/>
    <property type="match status" value="1"/>
</dbReference>
<dbReference type="SUPFAM" id="SSF51905">
    <property type="entry name" value="FAD/NAD(P)-binding domain"/>
    <property type="match status" value="1"/>
</dbReference>
<evidence type="ECO:0000313" key="7">
    <source>
        <dbReference type="Proteomes" id="UP000005950"/>
    </source>
</evidence>
<feature type="domain" description="FAD-dependent oxidoreductase 2 FAD-binding" evidence="5">
    <location>
        <begin position="58"/>
        <end position="534"/>
    </location>
</feature>
<comment type="caution">
    <text evidence="6">The sequence shown here is derived from an EMBL/GenBank/DDBJ whole genome shotgun (WGS) entry which is preliminary data.</text>
</comment>
<dbReference type="GO" id="GO:0033765">
    <property type="term" value="F:steroid dehydrogenase activity, acting on the CH-CH group of donors"/>
    <property type="evidence" value="ECO:0007669"/>
    <property type="project" value="UniProtKB-ARBA"/>
</dbReference>
<comment type="cofactor">
    <cofactor evidence="1">
        <name>FAD</name>
        <dbReference type="ChEBI" id="CHEBI:57692"/>
    </cofactor>
</comment>
<dbReference type="PROSITE" id="PS51257">
    <property type="entry name" value="PROKAR_LIPOPROTEIN"/>
    <property type="match status" value="1"/>
</dbReference>
<evidence type="ECO:0000256" key="4">
    <source>
        <dbReference type="ARBA" id="ARBA00023002"/>
    </source>
</evidence>
<dbReference type="Gene3D" id="3.50.50.60">
    <property type="entry name" value="FAD/NAD(P)-binding domain"/>
    <property type="match status" value="1"/>
</dbReference>
<keyword evidence="2" id="KW-0285">Flavoprotein</keyword>
<reference evidence="6 7" key="2">
    <citation type="submission" date="2009-02" db="EMBL/GenBank/DDBJ databases">
        <title>Draft genome sequence of Holdemania filiformis DSM 12042.</title>
        <authorList>
            <person name="Sudarsanam P."/>
            <person name="Ley R."/>
            <person name="Guruge J."/>
            <person name="Turnbaugh P.J."/>
            <person name="Mahowald M."/>
            <person name="Liep D."/>
            <person name="Gordon J."/>
        </authorList>
    </citation>
    <scope>NUCLEOTIDE SEQUENCE [LARGE SCALE GENOMIC DNA]</scope>
    <source>
        <strain evidence="6 7">DSM 12042</strain>
    </source>
</reference>
<dbReference type="InterPro" id="IPR006311">
    <property type="entry name" value="TAT_signal"/>
</dbReference>
<dbReference type="InterPro" id="IPR036188">
    <property type="entry name" value="FAD/NAD-bd_sf"/>
</dbReference>
<keyword evidence="4" id="KW-0560">Oxidoreductase</keyword>
<evidence type="ECO:0000259" key="5">
    <source>
        <dbReference type="Pfam" id="PF00890"/>
    </source>
</evidence>
<dbReference type="OrthoDB" id="9806724at2"/>
<dbReference type="GO" id="GO:0008202">
    <property type="term" value="P:steroid metabolic process"/>
    <property type="evidence" value="ECO:0007669"/>
    <property type="project" value="UniProtKB-ARBA"/>
</dbReference>
<reference evidence="6 7" key="1">
    <citation type="submission" date="2008-12" db="EMBL/GenBank/DDBJ databases">
        <authorList>
            <person name="Fulton L."/>
            <person name="Clifton S."/>
            <person name="Fulton B."/>
            <person name="Xu J."/>
            <person name="Minx P."/>
            <person name="Pepin K.H."/>
            <person name="Johnson M."/>
            <person name="Bhonagiri V."/>
            <person name="Nash W.E."/>
            <person name="Mardis E.R."/>
            <person name="Wilson R.K."/>
        </authorList>
    </citation>
    <scope>NUCLEOTIDE SEQUENCE [LARGE SCALE GENOMIC DNA]</scope>
    <source>
        <strain evidence="6 7">DSM 12042</strain>
    </source>
</reference>
<dbReference type="PANTHER" id="PTHR43400:SF10">
    <property type="entry name" value="3-OXOSTEROID 1-DEHYDROGENASE"/>
    <property type="match status" value="1"/>
</dbReference>
<dbReference type="NCBIfam" id="TIGR01409">
    <property type="entry name" value="TAT_signal_seq"/>
    <property type="match status" value="1"/>
</dbReference>